<evidence type="ECO:0000256" key="5">
    <source>
        <dbReference type="ARBA" id="ARBA00022989"/>
    </source>
</evidence>
<keyword evidence="4 7" id="KW-0812">Transmembrane</keyword>
<feature type="transmembrane region" description="Helical" evidence="7">
    <location>
        <begin position="38"/>
        <end position="58"/>
    </location>
</feature>
<organism evidence="9 10">
    <name type="scientific">Pseudofrancisella aestuarii</name>
    <dbReference type="NCBI Taxonomy" id="2670347"/>
    <lineage>
        <taxon>Bacteria</taxon>
        <taxon>Pseudomonadati</taxon>
        <taxon>Pseudomonadota</taxon>
        <taxon>Gammaproteobacteria</taxon>
        <taxon>Thiotrichales</taxon>
        <taxon>Francisellaceae</taxon>
        <taxon>Pseudofrancisella</taxon>
    </lineage>
</organism>
<comment type="subcellular location">
    <subcellularLocation>
        <location evidence="1">Membrane</location>
        <topology evidence="1">Multi-pass membrane protein</topology>
    </subcellularLocation>
</comment>
<evidence type="ECO:0000259" key="8">
    <source>
        <dbReference type="Pfam" id="PF02397"/>
    </source>
</evidence>
<dbReference type="PANTHER" id="PTHR30576:SF0">
    <property type="entry name" value="UNDECAPRENYL-PHOSPHATE N-ACETYLGALACTOSAMINYL 1-PHOSPHATE TRANSFERASE-RELATED"/>
    <property type="match status" value="1"/>
</dbReference>
<dbReference type="InterPro" id="IPR017475">
    <property type="entry name" value="EPS_sugar_tfrase"/>
</dbReference>
<evidence type="ECO:0000256" key="7">
    <source>
        <dbReference type="SAM" id="Phobius"/>
    </source>
</evidence>
<dbReference type="PANTHER" id="PTHR30576">
    <property type="entry name" value="COLANIC BIOSYNTHESIS UDP-GLUCOSE LIPID CARRIER TRANSFERASE"/>
    <property type="match status" value="1"/>
</dbReference>
<evidence type="ECO:0000256" key="3">
    <source>
        <dbReference type="ARBA" id="ARBA00022679"/>
    </source>
</evidence>
<feature type="domain" description="Bacterial sugar transferase" evidence="8">
    <location>
        <begin position="245"/>
        <end position="425"/>
    </location>
</feature>
<dbReference type="RefSeq" id="WP_119330387.1">
    <property type="nucleotide sequence ID" value="NZ_JBHSJH010000001.1"/>
</dbReference>
<gene>
    <name evidence="9" type="ORF">ACFPDQ_02365</name>
</gene>
<keyword evidence="5 7" id="KW-1133">Transmembrane helix</keyword>
<proteinExistence type="inferred from homology"/>
<dbReference type="InterPro" id="IPR003362">
    <property type="entry name" value="Bact_transf"/>
</dbReference>
<keyword evidence="10" id="KW-1185">Reference proteome</keyword>
<comment type="caution">
    <text evidence="9">The sequence shown here is derived from an EMBL/GenBank/DDBJ whole genome shotgun (WGS) entry which is preliminary data.</text>
</comment>
<keyword evidence="3 9" id="KW-0808">Transferase</keyword>
<feature type="transmembrane region" description="Helical" evidence="7">
    <location>
        <begin position="96"/>
        <end position="119"/>
    </location>
</feature>
<feature type="transmembrane region" description="Helical" evidence="7">
    <location>
        <begin position="250"/>
        <end position="273"/>
    </location>
</feature>
<feature type="transmembrane region" description="Helical" evidence="7">
    <location>
        <begin position="7"/>
        <end position="26"/>
    </location>
</feature>
<protein>
    <submittedName>
        <fullName evidence="9">Sugar transferase</fullName>
        <ecNumber evidence="9">2.7.8.-</ecNumber>
    </submittedName>
</protein>
<dbReference type="Proteomes" id="UP001595926">
    <property type="component" value="Unassembled WGS sequence"/>
</dbReference>
<keyword evidence="6 7" id="KW-0472">Membrane</keyword>
<evidence type="ECO:0000313" key="10">
    <source>
        <dbReference type="Proteomes" id="UP001595926"/>
    </source>
</evidence>
<dbReference type="GO" id="GO:0016740">
    <property type="term" value="F:transferase activity"/>
    <property type="evidence" value="ECO:0007669"/>
    <property type="project" value="UniProtKB-KW"/>
</dbReference>
<comment type="similarity">
    <text evidence="2">Belongs to the bacterial sugar transferase family.</text>
</comment>
<evidence type="ECO:0000256" key="4">
    <source>
        <dbReference type="ARBA" id="ARBA00022692"/>
    </source>
</evidence>
<name>A0ABV9T9T3_9GAMM</name>
<dbReference type="EC" id="2.7.8.-" evidence="9"/>
<dbReference type="Pfam" id="PF02397">
    <property type="entry name" value="Bac_transf"/>
    <property type="match status" value="1"/>
</dbReference>
<sequence length="456" mass="53477">MNNFLKSIEIIFAVGIVLLSYFLPLYFLNYQVTNFSSFYFLTLFICALSFIVFFGAEYTSSIRSSKSINVLKILLCCLMISIFIMSTAFFTRSFAFPRSLIIFGFFIQLVLLIPLRFIFRNISRNRVYNEILIIGTTNEKEWLWTKVNNIKLPNEKVAKYFFADKDGYSLDQELKAIGQVFISDKALNFLNEKDITYLNLLNLNIIIIPRKYEISVWSSFLIPLEDSIAMNIRRLGLSFEAIFIKRLFDILFSLIMLVLFFPIMLIVGIFIFIEDRRNPFFIQERITKDDRPFMLVKFRSMKVGAENNTGAIWAGDNDDRITKVGKVIRKYWLDELPQFINVLKGDMSVVGPRPERKELIEVFSKNTPEFKYRTKVKAGITGYAQVLTGYKTLPENKLKLDLIYIRKWNIVFDLLIIIETGRVIFMKLLSCFLKPKEKQILVKEEIDKNCIRYIYE</sequence>
<accession>A0ABV9T9T3</accession>
<evidence type="ECO:0000313" key="9">
    <source>
        <dbReference type="EMBL" id="MFC4891889.1"/>
    </source>
</evidence>
<dbReference type="EMBL" id="JBHSJH010000001">
    <property type="protein sequence ID" value="MFC4891889.1"/>
    <property type="molecule type" value="Genomic_DNA"/>
</dbReference>
<reference evidence="10" key="1">
    <citation type="journal article" date="2019" name="Int. J. Syst. Evol. Microbiol.">
        <title>The Global Catalogue of Microorganisms (GCM) 10K type strain sequencing project: providing services to taxonomists for standard genome sequencing and annotation.</title>
        <authorList>
            <consortium name="The Broad Institute Genomics Platform"/>
            <consortium name="The Broad Institute Genome Sequencing Center for Infectious Disease"/>
            <person name="Wu L."/>
            <person name="Ma J."/>
        </authorList>
    </citation>
    <scope>NUCLEOTIDE SEQUENCE [LARGE SCALE GENOMIC DNA]</scope>
    <source>
        <strain evidence="10">CGMCC 1.13718</strain>
    </source>
</reference>
<evidence type="ECO:0000256" key="2">
    <source>
        <dbReference type="ARBA" id="ARBA00006464"/>
    </source>
</evidence>
<dbReference type="NCBIfam" id="TIGR03025">
    <property type="entry name" value="EPS_sugtrans"/>
    <property type="match status" value="1"/>
</dbReference>
<evidence type="ECO:0000256" key="1">
    <source>
        <dbReference type="ARBA" id="ARBA00004141"/>
    </source>
</evidence>
<evidence type="ECO:0000256" key="6">
    <source>
        <dbReference type="ARBA" id="ARBA00023136"/>
    </source>
</evidence>
<feature type="transmembrane region" description="Helical" evidence="7">
    <location>
        <begin position="70"/>
        <end position="90"/>
    </location>
</feature>